<proteinExistence type="predicted"/>
<dbReference type="Proteomes" id="UP000001312">
    <property type="component" value="Unassembled WGS sequence"/>
</dbReference>
<gene>
    <name evidence="1" type="ORF">SS1G_06086</name>
</gene>
<dbReference type="InParanoid" id="A7EL89"/>
<name>A7EL89_SCLS1</name>
<dbReference type="GeneID" id="5489145"/>
<organism evidence="1 2">
    <name type="scientific">Sclerotinia sclerotiorum (strain ATCC 18683 / 1980 / Ss-1)</name>
    <name type="common">White mold</name>
    <name type="synonym">Whetzelinia sclerotiorum</name>
    <dbReference type="NCBI Taxonomy" id="665079"/>
    <lineage>
        <taxon>Eukaryota</taxon>
        <taxon>Fungi</taxon>
        <taxon>Dikarya</taxon>
        <taxon>Ascomycota</taxon>
        <taxon>Pezizomycotina</taxon>
        <taxon>Leotiomycetes</taxon>
        <taxon>Helotiales</taxon>
        <taxon>Sclerotiniaceae</taxon>
        <taxon>Sclerotinia</taxon>
    </lineage>
</organism>
<sequence length="170" mass="19234">MALYAFQLLACLASRKTYIPQSIGGCWQGCSSFDVKSQNEKCPKTFDTNYVVSRVSNPRTKYISVSKPGKCRVPLVEGLKLKDKEACRPVDQSEFSREETNILPGNEAVHVASWRFLEIFLVSGTIRKAYHDKFPFPNSSRMNNGINNSIQNAKWRDNAALGCMPMYKRV</sequence>
<dbReference type="RefSeq" id="XP_001593164.1">
    <property type="nucleotide sequence ID" value="XM_001593114.1"/>
</dbReference>
<dbReference type="AlphaFoldDB" id="A7EL89"/>
<keyword evidence="2" id="KW-1185">Reference proteome</keyword>
<protein>
    <submittedName>
        <fullName evidence="1">Uncharacterized protein</fullName>
    </submittedName>
</protein>
<dbReference type="HOGENOM" id="CLU_1571576_0_0_1"/>
<dbReference type="EMBL" id="CH476627">
    <property type="protein sequence ID" value="EDO03605.1"/>
    <property type="molecule type" value="Genomic_DNA"/>
</dbReference>
<accession>A7EL89</accession>
<reference evidence="2" key="1">
    <citation type="journal article" date="2011" name="PLoS Genet.">
        <title>Genomic analysis of the necrotrophic fungal pathogens Sclerotinia sclerotiorum and Botrytis cinerea.</title>
        <authorList>
            <person name="Amselem J."/>
            <person name="Cuomo C.A."/>
            <person name="van Kan J.A."/>
            <person name="Viaud M."/>
            <person name="Benito E.P."/>
            <person name="Couloux A."/>
            <person name="Coutinho P.M."/>
            <person name="de Vries R.P."/>
            <person name="Dyer P.S."/>
            <person name="Fillinger S."/>
            <person name="Fournier E."/>
            <person name="Gout L."/>
            <person name="Hahn M."/>
            <person name="Kohn L."/>
            <person name="Lapalu N."/>
            <person name="Plummer K.M."/>
            <person name="Pradier J.M."/>
            <person name="Quevillon E."/>
            <person name="Sharon A."/>
            <person name="Simon A."/>
            <person name="ten Have A."/>
            <person name="Tudzynski B."/>
            <person name="Tudzynski P."/>
            <person name="Wincker P."/>
            <person name="Andrew M."/>
            <person name="Anthouard V."/>
            <person name="Beever R.E."/>
            <person name="Beffa R."/>
            <person name="Benoit I."/>
            <person name="Bouzid O."/>
            <person name="Brault B."/>
            <person name="Chen Z."/>
            <person name="Choquer M."/>
            <person name="Collemare J."/>
            <person name="Cotton P."/>
            <person name="Danchin E.G."/>
            <person name="Da Silva C."/>
            <person name="Gautier A."/>
            <person name="Giraud C."/>
            <person name="Giraud T."/>
            <person name="Gonzalez C."/>
            <person name="Grossetete S."/>
            <person name="Guldener U."/>
            <person name="Henrissat B."/>
            <person name="Howlett B.J."/>
            <person name="Kodira C."/>
            <person name="Kretschmer M."/>
            <person name="Lappartient A."/>
            <person name="Leroch M."/>
            <person name="Levis C."/>
            <person name="Mauceli E."/>
            <person name="Neuveglise C."/>
            <person name="Oeser B."/>
            <person name="Pearson M."/>
            <person name="Poulain J."/>
            <person name="Poussereau N."/>
            <person name="Quesneville H."/>
            <person name="Rascle C."/>
            <person name="Schumacher J."/>
            <person name="Segurens B."/>
            <person name="Sexton A."/>
            <person name="Silva E."/>
            <person name="Sirven C."/>
            <person name="Soanes D.M."/>
            <person name="Talbot N.J."/>
            <person name="Templeton M."/>
            <person name="Yandava C."/>
            <person name="Yarden O."/>
            <person name="Zeng Q."/>
            <person name="Rollins J.A."/>
            <person name="Lebrun M.H."/>
            <person name="Dickman M."/>
        </authorList>
    </citation>
    <scope>NUCLEOTIDE SEQUENCE [LARGE SCALE GENOMIC DNA]</scope>
    <source>
        <strain evidence="2">ATCC 18683 / 1980 / Ss-1</strain>
    </source>
</reference>
<dbReference type="KEGG" id="ssl:SS1G_06086"/>
<evidence type="ECO:0000313" key="2">
    <source>
        <dbReference type="Proteomes" id="UP000001312"/>
    </source>
</evidence>
<evidence type="ECO:0000313" key="1">
    <source>
        <dbReference type="EMBL" id="EDO03605.1"/>
    </source>
</evidence>